<accession>A0A7W8JB83</accession>
<evidence type="ECO:0000313" key="3">
    <source>
        <dbReference type="Proteomes" id="UP000569092"/>
    </source>
</evidence>
<name>A0A7W8JB83_9BACT</name>
<proteinExistence type="predicted"/>
<feature type="chain" id="PRO_5030697991" description="DUF4932 domain-containing protein" evidence="1">
    <location>
        <begin position="20"/>
        <end position="480"/>
    </location>
</feature>
<gene>
    <name evidence="2" type="ORF">HDF10_004081</name>
</gene>
<dbReference type="Proteomes" id="UP000569092">
    <property type="component" value="Unassembled WGS sequence"/>
</dbReference>
<evidence type="ECO:0000313" key="2">
    <source>
        <dbReference type="EMBL" id="MBB5346074.1"/>
    </source>
</evidence>
<dbReference type="EMBL" id="JACHDZ010000008">
    <property type="protein sequence ID" value="MBB5346074.1"/>
    <property type="molecule type" value="Genomic_DNA"/>
</dbReference>
<dbReference type="InterPro" id="IPR032560">
    <property type="entry name" value="DUF4932"/>
</dbReference>
<reference evidence="2 3" key="1">
    <citation type="submission" date="2020-08" db="EMBL/GenBank/DDBJ databases">
        <title>Genomic Encyclopedia of Type Strains, Phase IV (KMG-V): Genome sequencing to study the core and pangenomes of soil and plant-associated prokaryotes.</title>
        <authorList>
            <person name="Whitman W."/>
        </authorList>
    </citation>
    <scope>NUCLEOTIDE SEQUENCE [LARGE SCALE GENOMIC DNA]</scope>
    <source>
        <strain evidence="2 3">M8US30</strain>
    </source>
</reference>
<dbReference type="Pfam" id="PF16286">
    <property type="entry name" value="DUF4932"/>
    <property type="match status" value="1"/>
</dbReference>
<dbReference type="AlphaFoldDB" id="A0A7W8JB83"/>
<protein>
    <recommendedName>
        <fullName evidence="4">DUF4932 domain-containing protein</fullName>
    </recommendedName>
</protein>
<organism evidence="2 3">
    <name type="scientific">Tunturiibacter lichenicola</name>
    <dbReference type="NCBI Taxonomy" id="2051959"/>
    <lineage>
        <taxon>Bacteria</taxon>
        <taxon>Pseudomonadati</taxon>
        <taxon>Acidobacteriota</taxon>
        <taxon>Terriglobia</taxon>
        <taxon>Terriglobales</taxon>
        <taxon>Acidobacteriaceae</taxon>
        <taxon>Tunturiibacter</taxon>
    </lineage>
</organism>
<evidence type="ECO:0000256" key="1">
    <source>
        <dbReference type="SAM" id="SignalP"/>
    </source>
</evidence>
<comment type="caution">
    <text evidence="2">The sequence shown here is derived from an EMBL/GenBank/DDBJ whole genome shotgun (WGS) entry which is preliminary data.</text>
</comment>
<feature type="signal peptide" evidence="1">
    <location>
        <begin position="1"/>
        <end position="19"/>
    </location>
</feature>
<sequence>MLKRCWLAVVLLLVGNVWCQTQSKMATPQPRVDERVELLSIVFRLADSFEYNMNTLPAYSSDIDRYFLPYRTHPAVQMAHRLADKNDVGFDAVMVMAISLSPPPELNPLVPFTADIPDKRWGPDAEKFLPLLRDFYRDTKFADFYAAHQAMYRLAEERFATTLGTVHFDWYPHFYGNASDLAYHLVLGMDNGGGNYGPRLVHSDGRTDLFSIIGCWTHDDAGDPTYPPDKGYLSTIIHEFNHSFVNPAVAEHWKEFSGAEQIYTHVAAQMQQMAYGSAQTMVDESLVRAAVIIYSQDAGEDSRKNLKRIHEEQRNGFFWMDRLVDSLKRYESERAQYPTFTSYIPQIELFYSEFAPHVASEAAAFDAKSAHVTSMEPFANHAENVDASATTITITVDKRLDPSAGYSINKGMDGDEHFPVTGKPTFTADGLQILLPVQLKPNQTYSFVLTPMAFTTLDGYPLASYRVEFKTQIAHLPIPR</sequence>
<keyword evidence="1" id="KW-0732">Signal</keyword>
<evidence type="ECO:0008006" key="4">
    <source>
        <dbReference type="Google" id="ProtNLM"/>
    </source>
</evidence>